<dbReference type="GO" id="GO:0009432">
    <property type="term" value="P:SOS response"/>
    <property type="evidence" value="ECO:0007669"/>
    <property type="project" value="TreeGrafter"/>
</dbReference>
<dbReference type="GO" id="GO:0005829">
    <property type="term" value="C:cytosol"/>
    <property type="evidence" value="ECO:0007669"/>
    <property type="project" value="TreeGrafter"/>
</dbReference>
<protein>
    <submittedName>
        <fullName evidence="7">Type VI secretion protein ImpB</fullName>
    </submittedName>
</protein>
<dbReference type="Pfam" id="PF11798">
    <property type="entry name" value="IMS_HHH"/>
    <property type="match status" value="1"/>
</dbReference>
<keyword evidence="4" id="KW-0235">DNA replication</keyword>
<dbReference type="GO" id="GO:0006260">
    <property type="term" value="P:DNA replication"/>
    <property type="evidence" value="ECO:0007669"/>
    <property type="project" value="UniProtKB-KW"/>
</dbReference>
<keyword evidence="2" id="KW-0515">Mutator protein</keyword>
<gene>
    <name evidence="7" type="ORF">KIMC2_10270</name>
</gene>
<dbReference type="PANTHER" id="PTHR11076:SF35">
    <property type="entry name" value="DNA REPAIR PROTEIN HOMOLOG YOBH"/>
    <property type="match status" value="1"/>
</dbReference>
<proteinExistence type="inferred from homology"/>
<evidence type="ECO:0000313" key="8">
    <source>
        <dbReference type="Proteomes" id="UP001321804"/>
    </source>
</evidence>
<dbReference type="InterPro" id="IPR043502">
    <property type="entry name" value="DNA/RNA_pol_sf"/>
</dbReference>
<keyword evidence="8" id="KW-1185">Reference proteome</keyword>
<dbReference type="EMBL" id="AP026801">
    <property type="protein sequence ID" value="BDR56465.1"/>
    <property type="molecule type" value="Genomic_DNA"/>
</dbReference>
<dbReference type="Gene3D" id="1.10.150.20">
    <property type="entry name" value="5' to 3' exonuclease, C-terminal subdomain"/>
    <property type="match status" value="1"/>
</dbReference>
<dbReference type="SUPFAM" id="SSF56672">
    <property type="entry name" value="DNA/RNA polymerases"/>
    <property type="match status" value="1"/>
</dbReference>
<keyword evidence="5" id="KW-0808">Transferase</keyword>
<dbReference type="InterPro" id="IPR043128">
    <property type="entry name" value="Rev_trsase/Diguanyl_cyclase"/>
</dbReference>
<dbReference type="Gene3D" id="3.30.70.270">
    <property type="match status" value="1"/>
</dbReference>
<dbReference type="PANTHER" id="PTHR11076">
    <property type="entry name" value="DNA REPAIR POLYMERASE UMUC / TRANSFERASE FAMILY MEMBER"/>
    <property type="match status" value="1"/>
</dbReference>
<accession>A0AAU9D2E6</accession>
<evidence type="ECO:0000256" key="1">
    <source>
        <dbReference type="ARBA" id="ARBA00010945"/>
    </source>
</evidence>
<organism evidence="7 8">
    <name type="scientific">Xylocopilactobacillus apis</name>
    <dbReference type="NCBI Taxonomy" id="2932183"/>
    <lineage>
        <taxon>Bacteria</taxon>
        <taxon>Bacillati</taxon>
        <taxon>Bacillota</taxon>
        <taxon>Bacilli</taxon>
        <taxon>Lactobacillales</taxon>
        <taxon>Lactobacillaceae</taxon>
        <taxon>Xylocopilactobacillus</taxon>
    </lineage>
</organism>
<dbReference type="GO" id="GO:0003684">
    <property type="term" value="F:damaged DNA binding"/>
    <property type="evidence" value="ECO:0007669"/>
    <property type="project" value="InterPro"/>
</dbReference>
<dbReference type="Proteomes" id="UP001321804">
    <property type="component" value="Chromosome"/>
</dbReference>
<evidence type="ECO:0000256" key="4">
    <source>
        <dbReference type="ARBA" id="ARBA00022705"/>
    </source>
</evidence>
<evidence type="ECO:0000256" key="3">
    <source>
        <dbReference type="ARBA" id="ARBA00022695"/>
    </source>
</evidence>
<dbReference type="CDD" id="cd01700">
    <property type="entry name" value="PolY_Pol_V_umuC"/>
    <property type="match status" value="1"/>
</dbReference>
<reference evidence="7 8" key="1">
    <citation type="journal article" date="2023" name="Microbiol. Spectr.">
        <title>Symbiosis of Carpenter Bees with Uncharacterized Lactic Acid Bacteria Showing NAD Auxotrophy.</title>
        <authorList>
            <person name="Kawasaki S."/>
            <person name="Ozawa K."/>
            <person name="Mori T."/>
            <person name="Yamamoto A."/>
            <person name="Ito M."/>
            <person name="Ohkuma M."/>
            <person name="Sakamoto M."/>
            <person name="Matsutani M."/>
        </authorList>
    </citation>
    <scope>NUCLEOTIDE SEQUENCE [LARGE SCALE GENOMIC DNA]</scope>
    <source>
        <strain evidence="7 8">KimC2</strain>
    </source>
</reference>
<dbReference type="InterPro" id="IPR001126">
    <property type="entry name" value="UmuC"/>
</dbReference>
<evidence type="ECO:0000256" key="5">
    <source>
        <dbReference type="ARBA" id="ARBA00022932"/>
    </source>
</evidence>
<dbReference type="SUPFAM" id="SSF100879">
    <property type="entry name" value="Lesion bypass DNA polymerase (Y-family), little finger domain"/>
    <property type="match status" value="1"/>
</dbReference>
<evidence type="ECO:0000313" key="7">
    <source>
        <dbReference type="EMBL" id="BDR56465.1"/>
    </source>
</evidence>
<dbReference type="GO" id="GO:0003887">
    <property type="term" value="F:DNA-directed DNA polymerase activity"/>
    <property type="evidence" value="ECO:0007669"/>
    <property type="project" value="UniProtKB-KW"/>
</dbReference>
<dbReference type="InterPro" id="IPR036775">
    <property type="entry name" value="DNA_pol_Y-fam_lit_finger_sf"/>
</dbReference>
<evidence type="ECO:0000256" key="2">
    <source>
        <dbReference type="ARBA" id="ARBA00022457"/>
    </source>
</evidence>
<dbReference type="GO" id="GO:0006281">
    <property type="term" value="P:DNA repair"/>
    <property type="evidence" value="ECO:0007669"/>
    <property type="project" value="InterPro"/>
</dbReference>
<name>A0AAU9D2E6_9LACO</name>
<dbReference type="GO" id="GO:0042276">
    <property type="term" value="P:error-prone translesion synthesis"/>
    <property type="evidence" value="ECO:0007669"/>
    <property type="project" value="TreeGrafter"/>
</dbReference>
<dbReference type="Gene3D" id="3.30.1490.100">
    <property type="entry name" value="DNA polymerase, Y-family, little finger domain"/>
    <property type="match status" value="1"/>
</dbReference>
<dbReference type="InterPro" id="IPR017961">
    <property type="entry name" value="DNA_pol_Y-fam_little_finger"/>
</dbReference>
<dbReference type="AlphaFoldDB" id="A0AAU9D2E6"/>
<dbReference type="Pfam" id="PF00817">
    <property type="entry name" value="IMS"/>
    <property type="match status" value="1"/>
</dbReference>
<comment type="similarity">
    <text evidence="1">Belongs to the DNA polymerase type-Y family.</text>
</comment>
<dbReference type="RefSeq" id="WP_317698412.1">
    <property type="nucleotide sequence ID" value="NZ_AP026801.1"/>
</dbReference>
<keyword evidence="3" id="KW-0548">Nucleotidyltransferase</keyword>
<dbReference type="Pfam" id="PF11799">
    <property type="entry name" value="IMS_C"/>
    <property type="match status" value="1"/>
</dbReference>
<keyword evidence="5" id="KW-0239">DNA-directed DNA polymerase</keyword>
<dbReference type="PROSITE" id="PS50173">
    <property type="entry name" value="UMUC"/>
    <property type="match status" value="1"/>
</dbReference>
<dbReference type="InterPro" id="IPR050116">
    <property type="entry name" value="DNA_polymerase-Y"/>
</dbReference>
<dbReference type="InterPro" id="IPR024728">
    <property type="entry name" value="PolY_HhH_motif"/>
</dbReference>
<dbReference type="Gene3D" id="3.40.1170.60">
    <property type="match status" value="1"/>
</dbReference>
<dbReference type="KEGG" id="xak:KIMC2_10270"/>
<evidence type="ECO:0000259" key="6">
    <source>
        <dbReference type="PROSITE" id="PS50173"/>
    </source>
</evidence>
<sequence length="430" mass="48282">MYDYSNEPHHVIFVIDSKSFYASVEAVDHQKNPLADPIIVVSKGDNIGGGGLVLATSPTAKQMFGLKTNVSRIKDIPNDPRLIIYPPRMNRYIAKNIEINNIFRNFAANEDLHPYSIDESILDLTNSWNLYGKTVDEVARKIQQEVKKKTGIYTTIGIGDNPTQAKIALDIYAKKNPSFLGEIHYETVETYLWPLNNLSDIWSIGKKTAQKLNNLGIYSLKDLAHFDPYILQDKFGVIGSQLYALSWGIDRSVLGHYQEPKSKSIGNSQVLPYDYTQIKELRIVFRELADQVASRLRKQGYLAGCISVSFNDSTRSNNSRSKQKQIEPTNNSSIIADEVEKLFKSAWSGEQVRYVAVYSTDLTRSSKTQTNLFLSDVEKNKNDYLDNTIDQIRQKFGFTKLVRSTSLKTGGTAIKRAGLVGGHAGGNAYE</sequence>
<feature type="domain" description="UmuC" evidence="6">
    <location>
        <begin position="12"/>
        <end position="205"/>
    </location>
</feature>